<keyword evidence="4" id="KW-1185">Reference proteome</keyword>
<feature type="transmembrane region" description="Helical" evidence="1">
    <location>
        <begin position="159"/>
        <end position="179"/>
    </location>
</feature>
<feature type="transmembrane region" description="Helical" evidence="1">
    <location>
        <begin position="132"/>
        <end position="152"/>
    </location>
</feature>
<sequence length="184" mass="21258">MKETLQELITYLKNPVLEKDSNTENSYRVHKFLHLLSISILTSFFLMPLFAIVEHLELIDMEKHAMESMLKDFSKPIIFLFVVVVAPLTEEFIFRGPLTLFKRKKVFKIAFYTFAILFGLIHITNYKITSNVLLLTPILIAPQIILGSYLGFIRVRFGLAWSILLHACYNAFFMLITFAGDGML</sequence>
<feature type="domain" description="CAAX prenyl protease 2/Lysostaphin resistance protein A-like" evidence="2">
    <location>
        <begin position="76"/>
        <end position="172"/>
    </location>
</feature>
<reference evidence="3 4" key="1">
    <citation type="submission" date="2024-05" db="EMBL/GenBank/DDBJ databases">
        <authorList>
            <person name="Duchaud E."/>
        </authorList>
    </citation>
    <scope>NUCLEOTIDE SEQUENCE [LARGE SCALE GENOMIC DNA]</scope>
    <source>
        <strain evidence="3">Ena-SAMPLE-TAB-13-05-2024-13:56:06:370-140305</strain>
    </source>
</reference>
<accession>A0ABM9PJ48</accession>
<proteinExistence type="predicted"/>
<evidence type="ECO:0000259" key="2">
    <source>
        <dbReference type="Pfam" id="PF02517"/>
    </source>
</evidence>
<dbReference type="Pfam" id="PF02517">
    <property type="entry name" value="Rce1-like"/>
    <property type="match status" value="1"/>
</dbReference>
<dbReference type="InterPro" id="IPR003675">
    <property type="entry name" value="Rce1/LyrA-like_dom"/>
</dbReference>
<keyword evidence="1" id="KW-1133">Transmembrane helix</keyword>
<dbReference type="EMBL" id="CAXJRC010000008">
    <property type="protein sequence ID" value="CAL2105648.1"/>
    <property type="molecule type" value="Genomic_DNA"/>
</dbReference>
<feature type="transmembrane region" description="Helical" evidence="1">
    <location>
        <begin position="106"/>
        <end position="126"/>
    </location>
</feature>
<evidence type="ECO:0000256" key="1">
    <source>
        <dbReference type="SAM" id="Phobius"/>
    </source>
</evidence>
<dbReference type="PANTHER" id="PTHR36435">
    <property type="entry name" value="SLR1288 PROTEIN"/>
    <property type="match status" value="1"/>
</dbReference>
<dbReference type="Proteomes" id="UP001497602">
    <property type="component" value="Unassembled WGS sequence"/>
</dbReference>
<comment type="caution">
    <text evidence="3">The sequence shown here is derived from an EMBL/GenBank/DDBJ whole genome shotgun (WGS) entry which is preliminary data.</text>
</comment>
<keyword evidence="1" id="KW-0812">Transmembrane</keyword>
<dbReference type="PANTHER" id="PTHR36435:SF1">
    <property type="entry name" value="CAAX AMINO TERMINAL PROTEASE FAMILY PROTEIN"/>
    <property type="match status" value="1"/>
</dbReference>
<keyword evidence="1" id="KW-0472">Membrane</keyword>
<feature type="transmembrane region" description="Helical" evidence="1">
    <location>
        <begin position="73"/>
        <end position="94"/>
    </location>
</feature>
<gene>
    <name evidence="3" type="ORF">T190115A13A_170071</name>
</gene>
<protein>
    <recommendedName>
        <fullName evidence="2">CAAX prenyl protease 2/Lysostaphin resistance protein A-like domain-containing protein</fullName>
    </recommendedName>
</protein>
<evidence type="ECO:0000313" key="4">
    <source>
        <dbReference type="Proteomes" id="UP001497602"/>
    </source>
</evidence>
<name>A0ABM9PJ48_9FLAO</name>
<organism evidence="3 4">
    <name type="scientific">Tenacibaculum vairaonense</name>
    <dbReference type="NCBI Taxonomy" id="3137860"/>
    <lineage>
        <taxon>Bacteria</taxon>
        <taxon>Pseudomonadati</taxon>
        <taxon>Bacteroidota</taxon>
        <taxon>Flavobacteriia</taxon>
        <taxon>Flavobacteriales</taxon>
        <taxon>Flavobacteriaceae</taxon>
        <taxon>Tenacibaculum</taxon>
    </lineage>
</organism>
<dbReference type="InterPro" id="IPR052710">
    <property type="entry name" value="CAAX_protease"/>
</dbReference>
<evidence type="ECO:0000313" key="3">
    <source>
        <dbReference type="EMBL" id="CAL2105648.1"/>
    </source>
</evidence>
<feature type="transmembrane region" description="Helical" evidence="1">
    <location>
        <begin position="32"/>
        <end position="53"/>
    </location>
</feature>
<dbReference type="RefSeq" id="WP_348704509.1">
    <property type="nucleotide sequence ID" value="NZ_CAXIYA010000022.1"/>
</dbReference>